<organism evidence="1 2">
    <name type="scientific">Lomentospora prolificans</name>
    <dbReference type="NCBI Taxonomy" id="41688"/>
    <lineage>
        <taxon>Eukaryota</taxon>
        <taxon>Fungi</taxon>
        <taxon>Dikarya</taxon>
        <taxon>Ascomycota</taxon>
        <taxon>Pezizomycotina</taxon>
        <taxon>Sordariomycetes</taxon>
        <taxon>Hypocreomycetidae</taxon>
        <taxon>Microascales</taxon>
        <taxon>Microascaceae</taxon>
        <taxon>Lomentospora</taxon>
    </lineage>
</organism>
<gene>
    <name evidence="1" type="ORF">jhhlp_008692</name>
</gene>
<name>A0A2N3MYR8_9PEZI</name>
<evidence type="ECO:0000313" key="2">
    <source>
        <dbReference type="Proteomes" id="UP000233524"/>
    </source>
</evidence>
<evidence type="ECO:0008006" key="3">
    <source>
        <dbReference type="Google" id="ProtNLM"/>
    </source>
</evidence>
<dbReference type="Gene3D" id="3.30.70.100">
    <property type="match status" value="2"/>
</dbReference>
<protein>
    <recommendedName>
        <fullName evidence="3">ABM domain-containing protein</fullName>
    </recommendedName>
</protein>
<reference evidence="1 2" key="1">
    <citation type="journal article" date="2017" name="G3 (Bethesda)">
        <title>First Draft Genome Sequence of the Pathogenic Fungus Lomentospora prolificans (Formerly Scedosporium prolificans).</title>
        <authorList>
            <person name="Luo R."/>
            <person name="Zimin A."/>
            <person name="Workman R."/>
            <person name="Fan Y."/>
            <person name="Pertea G."/>
            <person name="Grossman N."/>
            <person name="Wear M.P."/>
            <person name="Jia B."/>
            <person name="Miller H."/>
            <person name="Casadevall A."/>
            <person name="Timp W."/>
            <person name="Zhang S.X."/>
            <person name="Salzberg S.L."/>
        </authorList>
    </citation>
    <scope>NUCLEOTIDE SEQUENCE [LARGE SCALE GENOMIC DNA]</scope>
    <source>
        <strain evidence="1 2">JHH-5317</strain>
    </source>
</reference>
<evidence type="ECO:0000313" key="1">
    <source>
        <dbReference type="EMBL" id="PKS05319.1"/>
    </source>
</evidence>
<dbReference type="EMBL" id="NLAX01001623">
    <property type="protein sequence ID" value="PKS05319.1"/>
    <property type="molecule type" value="Genomic_DNA"/>
</dbReference>
<dbReference type="SUPFAM" id="SSF54909">
    <property type="entry name" value="Dimeric alpha+beta barrel"/>
    <property type="match status" value="1"/>
</dbReference>
<sequence>MTVTEFVLAYLAGGPLTPEVHQVLEECQQIQDGWLFKQKPNTPANRIDRGTGMLQQVEDPSAILITAQWDTPEAHWDWIRTEENKAAMAKLGPLLVAEGEKKLLLFHIDSVIFPQRAEGVSSPLASAVTSVRRYFVKASDKERFSSRFEQAKGLLDKRGFKGGWRIERENCDSDEFLLFNGWASVDEHNQFLASPEFSHLESLADYAKEVDAKLYKRIV</sequence>
<dbReference type="PANTHER" id="PTHR42052:SF1">
    <property type="entry name" value="ABM DOMAIN-CONTAINING PROTEIN"/>
    <property type="match status" value="1"/>
</dbReference>
<dbReference type="InterPro" id="IPR011008">
    <property type="entry name" value="Dimeric_a/b-barrel"/>
</dbReference>
<keyword evidence="2" id="KW-1185">Reference proteome</keyword>
<dbReference type="InParanoid" id="A0A2N3MYR8"/>
<proteinExistence type="predicted"/>
<accession>A0A2N3MYR8</accession>
<dbReference type="VEuPathDB" id="FungiDB:jhhlp_008692"/>
<dbReference type="Proteomes" id="UP000233524">
    <property type="component" value="Unassembled WGS sequence"/>
</dbReference>
<dbReference type="OrthoDB" id="3542212at2759"/>
<dbReference type="AlphaFoldDB" id="A0A2N3MYR8"/>
<dbReference type="PANTHER" id="PTHR42052">
    <property type="entry name" value="ABM DOMAIN-CONTAINING PROTEIN"/>
    <property type="match status" value="1"/>
</dbReference>
<comment type="caution">
    <text evidence="1">The sequence shown here is derived from an EMBL/GenBank/DDBJ whole genome shotgun (WGS) entry which is preliminary data.</text>
</comment>